<evidence type="ECO:0000256" key="4">
    <source>
        <dbReference type="ARBA" id="ARBA00022989"/>
    </source>
</evidence>
<comment type="activity regulation">
    <text evidence="10">Na(+) is not transported, but it plays an essential structural role and its presence is essential for fluoride channel function.</text>
</comment>
<evidence type="ECO:0000256" key="6">
    <source>
        <dbReference type="ARBA" id="ARBA00023303"/>
    </source>
</evidence>
<proteinExistence type="inferred from homology"/>
<keyword evidence="10" id="KW-0813">Transport</keyword>
<dbReference type="EMBL" id="JAANNP010000001">
    <property type="protein sequence ID" value="NHC13008.1"/>
    <property type="molecule type" value="Genomic_DNA"/>
</dbReference>
<dbReference type="NCBIfam" id="TIGR00494">
    <property type="entry name" value="crcB"/>
    <property type="match status" value="1"/>
</dbReference>
<keyword evidence="2 10" id="KW-1003">Cell membrane</keyword>
<feature type="binding site" evidence="10">
    <location>
        <position position="76"/>
    </location>
    <ligand>
        <name>Na(+)</name>
        <dbReference type="ChEBI" id="CHEBI:29101"/>
        <note>structural</note>
    </ligand>
</feature>
<keyword evidence="4 10" id="KW-1133">Transmembrane helix</keyword>
<evidence type="ECO:0000313" key="12">
    <source>
        <dbReference type="Proteomes" id="UP000800981"/>
    </source>
</evidence>
<reference evidence="11 12" key="1">
    <citation type="submission" date="2020-03" db="EMBL/GenBank/DDBJ databases">
        <title>Two novel Motilibacter sp.</title>
        <authorList>
            <person name="Liu S."/>
        </authorList>
    </citation>
    <scope>NUCLEOTIDE SEQUENCE [LARGE SCALE GENOMIC DNA]</scope>
    <source>
        <strain evidence="11 12">E257</strain>
    </source>
</reference>
<keyword evidence="5 10" id="KW-0472">Membrane</keyword>
<evidence type="ECO:0000256" key="2">
    <source>
        <dbReference type="ARBA" id="ARBA00022475"/>
    </source>
</evidence>
<feature type="binding site" evidence="10">
    <location>
        <position position="73"/>
    </location>
    <ligand>
        <name>Na(+)</name>
        <dbReference type="ChEBI" id="CHEBI:29101"/>
        <note>structural</note>
    </ligand>
</feature>
<comment type="function">
    <text evidence="9 10">Fluoride-specific ion channel. Important for reducing fluoride concentration in the cell, thus reducing its toxicity.</text>
</comment>
<accession>A0ABX0GUN7</accession>
<keyword evidence="6 10" id="KW-0407">Ion channel</keyword>
<evidence type="ECO:0000313" key="11">
    <source>
        <dbReference type="EMBL" id="NHC13008.1"/>
    </source>
</evidence>
<feature type="transmembrane region" description="Helical" evidence="10">
    <location>
        <begin position="62"/>
        <end position="81"/>
    </location>
</feature>
<dbReference type="Proteomes" id="UP000800981">
    <property type="component" value="Unassembled WGS sequence"/>
</dbReference>
<keyword evidence="10" id="KW-0479">Metal-binding</keyword>
<evidence type="ECO:0000256" key="9">
    <source>
        <dbReference type="ARBA" id="ARBA00049940"/>
    </source>
</evidence>
<evidence type="ECO:0000256" key="5">
    <source>
        <dbReference type="ARBA" id="ARBA00023136"/>
    </source>
</evidence>
<evidence type="ECO:0000256" key="8">
    <source>
        <dbReference type="ARBA" id="ARBA00035585"/>
    </source>
</evidence>
<keyword evidence="10" id="KW-0406">Ion transport</keyword>
<feature type="transmembrane region" description="Helical" evidence="10">
    <location>
        <begin position="32"/>
        <end position="55"/>
    </location>
</feature>
<gene>
    <name evidence="10 11" type="primary">crcB</name>
    <name evidence="10" type="synonym">fluC</name>
    <name evidence="11" type="ORF">G9H71_04355</name>
</gene>
<feature type="transmembrane region" description="Helical" evidence="10">
    <location>
        <begin position="97"/>
        <end position="118"/>
    </location>
</feature>
<dbReference type="RefSeq" id="WP_166278310.1">
    <property type="nucleotide sequence ID" value="NZ_JAANNP010000001.1"/>
</dbReference>
<name>A0ABX0GUN7_9ACTN</name>
<protein>
    <recommendedName>
        <fullName evidence="10">Fluoride-specific ion channel FluC</fullName>
    </recommendedName>
</protein>
<keyword evidence="10" id="KW-0915">Sodium</keyword>
<comment type="caution">
    <text evidence="11">The sequence shown here is derived from an EMBL/GenBank/DDBJ whole genome shotgun (WGS) entry which is preliminary data.</text>
</comment>
<dbReference type="Pfam" id="PF02537">
    <property type="entry name" value="CRCB"/>
    <property type="match status" value="1"/>
</dbReference>
<keyword evidence="12" id="KW-1185">Reference proteome</keyword>
<evidence type="ECO:0000256" key="1">
    <source>
        <dbReference type="ARBA" id="ARBA00004651"/>
    </source>
</evidence>
<organism evidence="11 12">
    <name type="scientific">Motilibacter deserti</name>
    <dbReference type="NCBI Taxonomy" id="2714956"/>
    <lineage>
        <taxon>Bacteria</taxon>
        <taxon>Bacillati</taxon>
        <taxon>Actinomycetota</taxon>
        <taxon>Actinomycetes</taxon>
        <taxon>Motilibacterales</taxon>
        <taxon>Motilibacteraceae</taxon>
        <taxon>Motilibacter</taxon>
    </lineage>
</organism>
<evidence type="ECO:0000256" key="7">
    <source>
        <dbReference type="ARBA" id="ARBA00035120"/>
    </source>
</evidence>
<dbReference type="PANTHER" id="PTHR28259:SF1">
    <property type="entry name" value="FLUORIDE EXPORT PROTEIN 1-RELATED"/>
    <property type="match status" value="1"/>
</dbReference>
<comment type="catalytic activity">
    <reaction evidence="8">
        <text>fluoride(in) = fluoride(out)</text>
        <dbReference type="Rhea" id="RHEA:76159"/>
        <dbReference type="ChEBI" id="CHEBI:17051"/>
    </reaction>
    <physiologicalReaction direction="left-to-right" evidence="8">
        <dbReference type="Rhea" id="RHEA:76160"/>
    </physiologicalReaction>
</comment>
<evidence type="ECO:0000256" key="10">
    <source>
        <dbReference type="HAMAP-Rule" id="MF_00454"/>
    </source>
</evidence>
<comment type="subcellular location">
    <subcellularLocation>
        <location evidence="1 10">Cell membrane</location>
        <topology evidence="1 10">Multi-pass membrane protein</topology>
    </subcellularLocation>
</comment>
<dbReference type="HAMAP" id="MF_00454">
    <property type="entry name" value="FluC"/>
    <property type="match status" value="1"/>
</dbReference>
<evidence type="ECO:0000256" key="3">
    <source>
        <dbReference type="ARBA" id="ARBA00022692"/>
    </source>
</evidence>
<dbReference type="PANTHER" id="PTHR28259">
    <property type="entry name" value="FLUORIDE EXPORT PROTEIN 1-RELATED"/>
    <property type="match status" value="1"/>
</dbReference>
<dbReference type="InterPro" id="IPR003691">
    <property type="entry name" value="FluC"/>
</dbReference>
<sequence length="122" mass="12163">MTPLLIALGAAVGAPLRFLTDRAVQRRLGAAFPWGTLLVNVAACLVLGTLTALAADGHAGSRVVAVVGPGFCGALSTYSTFTLEALRLTEDGRPLPALLYVVASAGAGLAAVGAGWALGSAF</sequence>
<comment type="similarity">
    <text evidence="7 10">Belongs to the fluoride channel Fluc/FEX (TC 1.A.43) family.</text>
</comment>
<keyword evidence="3 10" id="KW-0812">Transmembrane</keyword>